<evidence type="ECO:0000256" key="3">
    <source>
        <dbReference type="ARBA" id="ARBA00022538"/>
    </source>
</evidence>
<evidence type="ECO:0000256" key="2">
    <source>
        <dbReference type="ARBA" id="ARBA00022448"/>
    </source>
</evidence>
<dbReference type="Gene3D" id="3.30.70.1450">
    <property type="entry name" value="Regulator of K+ conductance, C-terminal domain"/>
    <property type="match status" value="2"/>
</dbReference>
<dbReference type="PRINTS" id="PR00335">
    <property type="entry name" value="KUPTAKETRKA"/>
</dbReference>
<evidence type="ECO:0000256" key="6">
    <source>
        <dbReference type="ARBA" id="ARBA00023065"/>
    </source>
</evidence>
<dbReference type="InterPro" id="IPR006036">
    <property type="entry name" value="K_uptake_TrkA"/>
</dbReference>
<feature type="domain" description="RCK C-terminal" evidence="8">
    <location>
        <begin position="140"/>
        <end position="223"/>
    </location>
</feature>
<evidence type="ECO:0000259" key="8">
    <source>
        <dbReference type="PROSITE" id="PS51202"/>
    </source>
</evidence>
<dbReference type="SUPFAM" id="SSF51735">
    <property type="entry name" value="NAD(P)-binding Rossmann-fold domains"/>
    <property type="match status" value="2"/>
</dbReference>
<evidence type="ECO:0000313" key="10">
    <source>
        <dbReference type="Proteomes" id="UP000301475"/>
    </source>
</evidence>
<dbReference type="KEGG" id="ruj:E5Z56_06010"/>
<feature type="domain" description="RCK C-terminal" evidence="8">
    <location>
        <begin position="371"/>
        <end position="451"/>
    </location>
</feature>
<dbReference type="PROSITE" id="PS51201">
    <property type="entry name" value="RCK_N"/>
    <property type="match status" value="2"/>
</dbReference>
<evidence type="ECO:0000256" key="5">
    <source>
        <dbReference type="ARBA" id="ARBA00023027"/>
    </source>
</evidence>
<keyword evidence="4" id="KW-0630">Potassium</keyword>
<protein>
    <recommendedName>
        <fullName evidence="1">Trk system potassium uptake protein TrkA</fullName>
    </recommendedName>
</protein>
<evidence type="ECO:0000313" key="9">
    <source>
        <dbReference type="EMBL" id="QCT06942.1"/>
    </source>
</evidence>
<dbReference type="InterPro" id="IPR006037">
    <property type="entry name" value="RCK_C"/>
</dbReference>
<keyword evidence="3" id="KW-0633">Potassium transport</keyword>
<feature type="domain" description="RCK N-terminal" evidence="7">
    <location>
        <begin position="1"/>
        <end position="116"/>
    </location>
</feature>
<dbReference type="InterPro" id="IPR036291">
    <property type="entry name" value="NAD(P)-bd_dom_sf"/>
</dbReference>
<proteinExistence type="predicted"/>
<gene>
    <name evidence="9" type="primary">trkA</name>
    <name evidence="9" type="ORF">E5Z56_06010</name>
</gene>
<accession>A0A4P8XW78</accession>
<dbReference type="NCBIfam" id="NF007039">
    <property type="entry name" value="PRK09496.3-2"/>
    <property type="match status" value="1"/>
</dbReference>
<dbReference type="OrthoDB" id="9775180at2"/>
<dbReference type="SUPFAM" id="SSF116726">
    <property type="entry name" value="TrkA C-terminal domain-like"/>
    <property type="match status" value="2"/>
</dbReference>
<keyword evidence="2" id="KW-0813">Transport</keyword>
<dbReference type="Pfam" id="PF02254">
    <property type="entry name" value="TrkA_N"/>
    <property type="match status" value="2"/>
</dbReference>
<dbReference type="RefSeq" id="WP_138157018.1">
    <property type="nucleotide sequence ID" value="NZ_CP039381.1"/>
</dbReference>
<evidence type="ECO:0000256" key="1">
    <source>
        <dbReference type="ARBA" id="ARBA00017378"/>
    </source>
</evidence>
<dbReference type="AlphaFoldDB" id="A0A4P8XW78"/>
<reference evidence="9 10" key="1">
    <citation type="submission" date="2019-04" db="EMBL/GenBank/DDBJ databases">
        <authorList>
            <person name="Embree M."/>
            <person name="Gaffney J.R."/>
        </authorList>
    </citation>
    <scope>NUCLEOTIDE SEQUENCE [LARGE SCALE GENOMIC DNA]</scope>
    <source>
        <strain evidence="9 10">JE7A12</strain>
    </source>
</reference>
<dbReference type="GO" id="GO:0015079">
    <property type="term" value="F:potassium ion transmembrane transporter activity"/>
    <property type="evidence" value="ECO:0007669"/>
    <property type="project" value="InterPro"/>
</dbReference>
<keyword evidence="10" id="KW-1185">Reference proteome</keyword>
<dbReference type="PROSITE" id="PS51202">
    <property type="entry name" value="RCK_C"/>
    <property type="match status" value="2"/>
</dbReference>
<dbReference type="EMBL" id="CP039381">
    <property type="protein sequence ID" value="QCT06942.1"/>
    <property type="molecule type" value="Genomic_DNA"/>
</dbReference>
<dbReference type="Proteomes" id="UP000301475">
    <property type="component" value="Chromosome"/>
</dbReference>
<evidence type="ECO:0000256" key="4">
    <source>
        <dbReference type="ARBA" id="ARBA00022958"/>
    </source>
</evidence>
<feature type="domain" description="RCK N-terminal" evidence="7">
    <location>
        <begin position="228"/>
        <end position="345"/>
    </location>
</feature>
<name>A0A4P8XW78_9FIRM</name>
<organism evidence="9 10">
    <name type="scientific">Ruminococcus bovis</name>
    <dbReference type="NCBI Taxonomy" id="2564099"/>
    <lineage>
        <taxon>Bacteria</taxon>
        <taxon>Bacillati</taxon>
        <taxon>Bacillota</taxon>
        <taxon>Clostridia</taxon>
        <taxon>Eubacteriales</taxon>
        <taxon>Oscillospiraceae</taxon>
        <taxon>Ruminococcus</taxon>
    </lineage>
</organism>
<dbReference type="PANTHER" id="PTHR43833:SF5">
    <property type="entry name" value="TRK SYSTEM POTASSIUM UPTAKE PROTEIN TRKA"/>
    <property type="match status" value="1"/>
</dbReference>
<dbReference type="NCBIfam" id="NF007033">
    <property type="entry name" value="PRK09496.1-5"/>
    <property type="match status" value="1"/>
</dbReference>
<keyword evidence="6" id="KW-0406">Ion transport</keyword>
<dbReference type="Pfam" id="PF02080">
    <property type="entry name" value="TrkA_C"/>
    <property type="match status" value="2"/>
</dbReference>
<dbReference type="Gene3D" id="3.40.50.720">
    <property type="entry name" value="NAD(P)-binding Rossmann-like Domain"/>
    <property type="match status" value="2"/>
</dbReference>
<dbReference type="NCBIfam" id="NF007031">
    <property type="entry name" value="PRK09496.1-2"/>
    <property type="match status" value="1"/>
</dbReference>
<dbReference type="GO" id="GO:0005886">
    <property type="term" value="C:plasma membrane"/>
    <property type="evidence" value="ECO:0007669"/>
    <property type="project" value="InterPro"/>
</dbReference>
<evidence type="ECO:0000259" key="7">
    <source>
        <dbReference type="PROSITE" id="PS51201"/>
    </source>
</evidence>
<dbReference type="InterPro" id="IPR036721">
    <property type="entry name" value="RCK_C_sf"/>
</dbReference>
<dbReference type="InterPro" id="IPR050721">
    <property type="entry name" value="Trk_Ktr_HKT_K-transport"/>
</dbReference>
<dbReference type="InterPro" id="IPR003148">
    <property type="entry name" value="RCK_N"/>
</dbReference>
<keyword evidence="5" id="KW-0520">NAD</keyword>
<sequence length="451" mass="50274">MNVIVIGAGKIGKCLISSLREENHDVVVVDIDEQRVDRVVDEQDVNGVLGNGTQCDTLKEAGVENAYLVIATTYSDEINILSCLIARKMGARHAIARVRSPEYVNQIDFMRNELSISMMVNPDMSVASEISRILKFPTATNYETFANGKIDMIEISIKEGNNIIDKPIYEISQIYGNEFLICAVKRGEEVFIPNGNFIIREKDNIYITGIHKQVVNFLKGMGILKDKVKNVMIIGGSKISFYLAAILAKMSIDVTIIEKNSDRCKFLASNLPEARVVLGNSADHKLLIEEGIDRCDAVVTVTDSDEANFLVAMYAQNLHVHKQVTKINEPEFFQLYEKVMGESAISLSQVTSSTIVKYLRAKLNANSDQIRNLYKLMGGRIEAIEFITPNDADYLGKPIHTLKFKKDLLVAAISRKKKIIFPNGDDIIEAGDSIIIVTKSKSIRSIEDIFV</sequence>
<dbReference type="PANTHER" id="PTHR43833">
    <property type="entry name" value="POTASSIUM CHANNEL PROTEIN 2-RELATED-RELATED"/>
    <property type="match status" value="1"/>
</dbReference>